<dbReference type="EMBL" id="JH930469">
    <property type="protein sequence ID" value="EKM58858.1"/>
    <property type="molecule type" value="Genomic_DNA"/>
</dbReference>
<reference evidence="1 2" key="1">
    <citation type="journal article" date="2012" name="BMC Genomics">
        <title>Comparative genomics of the white-rot fungi, Phanerochaete carnosa and P. chrysosporium, to elucidate the genetic basis of the distinct wood types they colonize.</title>
        <authorList>
            <person name="Suzuki H."/>
            <person name="MacDonald J."/>
            <person name="Syed K."/>
            <person name="Salamov A."/>
            <person name="Hori C."/>
            <person name="Aerts A."/>
            <person name="Henrissat B."/>
            <person name="Wiebenga A."/>
            <person name="vanKuyk P.A."/>
            <person name="Barry K."/>
            <person name="Lindquist E."/>
            <person name="LaButti K."/>
            <person name="Lapidus A."/>
            <person name="Lucas S."/>
            <person name="Coutinho P."/>
            <person name="Gong Y."/>
            <person name="Samejima M."/>
            <person name="Mahadevan R."/>
            <person name="Abou-Zaid M."/>
            <person name="de Vries R.P."/>
            <person name="Igarashi K."/>
            <person name="Yadav J.S."/>
            <person name="Grigoriev I.V."/>
            <person name="Master E.R."/>
        </authorList>
    </citation>
    <scope>NUCLEOTIDE SEQUENCE [LARGE SCALE GENOMIC DNA]</scope>
    <source>
        <strain evidence="1 2">HHB-10118-sp</strain>
    </source>
</reference>
<dbReference type="InterPro" id="IPR027417">
    <property type="entry name" value="P-loop_NTPase"/>
</dbReference>
<dbReference type="STRING" id="650164.K5W4Q2"/>
<accession>K5W4Q2</accession>
<evidence type="ECO:0000313" key="1">
    <source>
        <dbReference type="EMBL" id="EKM58858.1"/>
    </source>
</evidence>
<dbReference type="InParanoid" id="K5W4Q2"/>
<keyword evidence="2" id="KW-1185">Reference proteome</keyword>
<dbReference type="RefSeq" id="XP_007391449.1">
    <property type="nucleotide sequence ID" value="XM_007391387.1"/>
</dbReference>
<dbReference type="AlphaFoldDB" id="K5W4Q2"/>
<dbReference type="HOGENOM" id="CLU_2513383_0_0_1"/>
<dbReference type="Proteomes" id="UP000008370">
    <property type="component" value="Unassembled WGS sequence"/>
</dbReference>
<name>K5W4Q2_PHACS</name>
<proteinExistence type="predicted"/>
<dbReference type="Gene3D" id="3.40.50.300">
    <property type="entry name" value="P-loop containing nucleotide triphosphate hydrolases"/>
    <property type="match status" value="1"/>
</dbReference>
<organism evidence="1 2">
    <name type="scientific">Phanerochaete carnosa (strain HHB-10118-sp)</name>
    <name type="common">White-rot fungus</name>
    <name type="synonym">Peniophora carnosa</name>
    <dbReference type="NCBI Taxonomy" id="650164"/>
    <lineage>
        <taxon>Eukaryota</taxon>
        <taxon>Fungi</taxon>
        <taxon>Dikarya</taxon>
        <taxon>Basidiomycota</taxon>
        <taxon>Agaricomycotina</taxon>
        <taxon>Agaricomycetes</taxon>
        <taxon>Polyporales</taxon>
        <taxon>Phanerochaetaceae</taxon>
        <taxon>Phanerochaete</taxon>
    </lineage>
</organism>
<sequence length="85" mass="9669">MIIRQYRHLGMRVLVSTQEPTVVPAKLLALCSFIVAHRFQSPGWLRALMRHVTVPELSLDALFAKVRACCFVLSPLFLVEEFSGR</sequence>
<dbReference type="OrthoDB" id="2316594at2759"/>
<gene>
    <name evidence="1" type="ORF">PHACADRAFT_248957</name>
</gene>
<protein>
    <submittedName>
        <fullName evidence="1">Uncharacterized protein</fullName>
    </submittedName>
</protein>
<dbReference type="KEGG" id="pco:PHACADRAFT_248957"/>
<dbReference type="GeneID" id="18914508"/>
<evidence type="ECO:0000313" key="2">
    <source>
        <dbReference type="Proteomes" id="UP000008370"/>
    </source>
</evidence>